<evidence type="ECO:0000313" key="2">
    <source>
        <dbReference type="EMBL" id="MBA9086581.1"/>
    </source>
</evidence>
<sequence>MMKQEVKSQDTYTEVFVTKNYDRFNTIDGNRIINELHVKRLIESMQQKQLITPIIVNENYEIIDGQHRFKAQSSLGLSVYYIVCEGYGLSEVHRLNEKSNNWKANDFLNGYATYAEKEEKFFDYILLKEFIENNAITPILGIYLTRGELNEPDAMTAFKNGHYKAKNIEAAQRFMDQLEDFSQYFHETYKSTKFIKAFLVFSGSTKYNHDNMTKKLEYMSGYLQQRNQISQYLDILSDIYNTRLSEKSRIHFKGEKEL</sequence>
<gene>
    <name evidence="2" type="ORF">FHR92_003061</name>
</gene>
<proteinExistence type="predicted"/>
<comment type="caution">
    <text evidence="2">The sequence shown here is derived from an EMBL/GenBank/DDBJ whole genome shotgun (WGS) entry which is preliminary data.</text>
</comment>
<name>A0A7W3SUM6_9BACL</name>
<accession>A0A7W3SUM6</accession>
<reference evidence="2 3" key="1">
    <citation type="submission" date="2020-08" db="EMBL/GenBank/DDBJ databases">
        <title>Genomic Encyclopedia of Type Strains, Phase III (KMG-III): the genomes of soil and plant-associated and newly described type strains.</title>
        <authorList>
            <person name="Whitman W."/>
        </authorList>
    </citation>
    <scope>NUCLEOTIDE SEQUENCE [LARGE SCALE GENOMIC DNA]</scope>
    <source>
        <strain evidence="2 3">CECT 8693</strain>
    </source>
</reference>
<organism evidence="2 3">
    <name type="scientific">Fontibacillus solani</name>
    <dbReference type="NCBI Taxonomy" id="1572857"/>
    <lineage>
        <taxon>Bacteria</taxon>
        <taxon>Bacillati</taxon>
        <taxon>Bacillota</taxon>
        <taxon>Bacilli</taxon>
        <taxon>Bacillales</taxon>
        <taxon>Paenibacillaceae</taxon>
        <taxon>Fontibacillus</taxon>
    </lineage>
</organism>
<dbReference type="SMART" id="SM00470">
    <property type="entry name" value="ParB"/>
    <property type="match status" value="1"/>
</dbReference>
<evidence type="ECO:0000313" key="3">
    <source>
        <dbReference type="Proteomes" id="UP000567067"/>
    </source>
</evidence>
<dbReference type="InterPro" id="IPR036086">
    <property type="entry name" value="ParB/Sulfiredoxin_sf"/>
</dbReference>
<dbReference type="RefSeq" id="WP_182536836.1">
    <property type="nucleotide sequence ID" value="NZ_JACJIP010000020.1"/>
</dbReference>
<dbReference type="InterPro" id="IPR003115">
    <property type="entry name" value="ParB_N"/>
</dbReference>
<dbReference type="EMBL" id="JACJIP010000020">
    <property type="protein sequence ID" value="MBA9086581.1"/>
    <property type="molecule type" value="Genomic_DNA"/>
</dbReference>
<dbReference type="Gene3D" id="3.90.1530.10">
    <property type="entry name" value="Conserved hypothetical protein from pyrococcus furiosus pfu- 392566-001, ParB domain"/>
    <property type="match status" value="1"/>
</dbReference>
<dbReference type="Proteomes" id="UP000567067">
    <property type="component" value="Unassembled WGS sequence"/>
</dbReference>
<feature type="domain" description="ParB-like N-terminal" evidence="1">
    <location>
        <begin position="20"/>
        <end position="101"/>
    </location>
</feature>
<dbReference type="SUPFAM" id="SSF110849">
    <property type="entry name" value="ParB/Sulfiredoxin"/>
    <property type="match status" value="1"/>
</dbReference>
<keyword evidence="3" id="KW-1185">Reference proteome</keyword>
<evidence type="ECO:0000259" key="1">
    <source>
        <dbReference type="SMART" id="SM00470"/>
    </source>
</evidence>
<protein>
    <recommendedName>
        <fullName evidence="1">ParB-like N-terminal domain-containing protein</fullName>
    </recommendedName>
</protein>
<dbReference type="AlphaFoldDB" id="A0A7W3SUM6"/>
<dbReference type="Pfam" id="PF02195">
    <property type="entry name" value="ParB_N"/>
    <property type="match status" value="1"/>
</dbReference>